<organism evidence="1 2">
    <name type="scientific">Vigna unguiculata</name>
    <name type="common">Cowpea</name>
    <dbReference type="NCBI Taxonomy" id="3917"/>
    <lineage>
        <taxon>Eukaryota</taxon>
        <taxon>Viridiplantae</taxon>
        <taxon>Streptophyta</taxon>
        <taxon>Embryophyta</taxon>
        <taxon>Tracheophyta</taxon>
        <taxon>Spermatophyta</taxon>
        <taxon>Magnoliopsida</taxon>
        <taxon>eudicotyledons</taxon>
        <taxon>Gunneridae</taxon>
        <taxon>Pentapetalae</taxon>
        <taxon>rosids</taxon>
        <taxon>fabids</taxon>
        <taxon>Fabales</taxon>
        <taxon>Fabaceae</taxon>
        <taxon>Papilionoideae</taxon>
        <taxon>50 kb inversion clade</taxon>
        <taxon>NPAAA clade</taxon>
        <taxon>indigoferoid/millettioid clade</taxon>
        <taxon>Phaseoleae</taxon>
        <taxon>Vigna</taxon>
    </lineage>
</organism>
<evidence type="ECO:0000313" key="1">
    <source>
        <dbReference type="EMBL" id="QCD78704.1"/>
    </source>
</evidence>
<keyword evidence="2" id="KW-1185">Reference proteome</keyword>
<accession>A0A4D6KY16</accession>
<name>A0A4D6KY16_VIGUN</name>
<protein>
    <submittedName>
        <fullName evidence="1">Uncharacterized protein</fullName>
    </submittedName>
</protein>
<dbReference type="Proteomes" id="UP000501690">
    <property type="component" value="Linkage Group LG1"/>
</dbReference>
<gene>
    <name evidence="1" type="ORF">DEO72_LG1g2340</name>
</gene>
<dbReference type="AlphaFoldDB" id="A0A4D6KY16"/>
<evidence type="ECO:0000313" key="2">
    <source>
        <dbReference type="Proteomes" id="UP000501690"/>
    </source>
</evidence>
<dbReference type="EMBL" id="CP039345">
    <property type="protein sequence ID" value="QCD78704.1"/>
    <property type="molecule type" value="Genomic_DNA"/>
</dbReference>
<sequence length="161" mass="18072">MGFVNKLCTCGKEFGLAMKCEKNIPCCAARIGVLKMSPRKNWTTRKAHVGRCCTHERKKFGISCWLDANFGWAWSARRAWADVKSLIHQELDLDVWRNKRRRCTGACSNVANWFVGDAAAGPKEHSHPKHIIDTETCHSDFGIATPTELSVAPHPQLLPLD</sequence>
<proteinExistence type="predicted"/>
<reference evidence="1 2" key="1">
    <citation type="submission" date="2019-04" db="EMBL/GenBank/DDBJ databases">
        <title>An improved genome assembly and genetic linkage map for asparagus bean, Vigna unguiculata ssp. sesquipedialis.</title>
        <authorList>
            <person name="Xia Q."/>
            <person name="Zhang R."/>
            <person name="Dong Y."/>
        </authorList>
    </citation>
    <scope>NUCLEOTIDE SEQUENCE [LARGE SCALE GENOMIC DNA]</scope>
    <source>
        <tissue evidence="1">Leaf</tissue>
    </source>
</reference>